<dbReference type="EMBL" id="JAWZYT010003810">
    <property type="protein sequence ID" value="KAK4296644.1"/>
    <property type="molecule type" value="Genomic_DNA"/>
</dbReference>
<dbReference type="Pfam" id="PF08205">
    <property type="entry name" value="C2-set_2"/>
    <property type="match status" value="1"/>
</dbReference>
<keyword evidence="2" id="KW-1133">Transmembrane helix</keyword>
<reference evidence="4" key="1">
    <citation type="submission" date="2023-11" db="EMBL/GenBank/DDBJ databases">
        <title>Genome assemblies of two species of porcelain crab, Petrolisthes cinctipes and Petrolisthes manimaculis (Anomura: Porcellanidae).</title>
        <authorList>
            <person name="Angst P."/>
        </authorList>
    </citation>
    <scope>NUCLEOTIDE SEQUENCE</scope>
    <source>
        <strain evidence="4">PB745_02</strain>
        <tissue evidence="4">Gill</tissue>
    </source>
</reference>
<keyword evidence="1" id="KW-1015">Disulfide bond</keyword>
<dbReference type="Pfam" id="PF00047">
    <property type="entry name" value="ig"/>
    <property type="match status" value="1"/>
</dbReference>
<organism evidence="4 5">
    <name type="scientific">Petrolisthes manimaculis</name>
    <dbReference type="NCBI Taxonomy" id="1843537"/>
    <lineage>
        <taxon>Eukaryota</taxon>
        <taxon>Metazoa</taxon>
        <taxon>Ecdysozoa</taxon>
        <taxon>Arthropoda</taxon>
        <taxon>Crustacea</taxon>
        <taxon>Multicrustacea</taxon>
        <taxon>Malacostraca</taxon>
        <taxon>Eumalacostraca</taxon>
        <taxon>Eucarida</taxon>
        <taxon>Decapoda</taxon>
        <taxon>Pleocyemata</taxon>
        <taxon>Anomura</taxon>
        <taxon>Galatheoidea</taxon>
        <taxon>Porcellanidae</taxon>
        <taxon>Petrolisthes</taxon>
    </lineage>
</organism>
<dbReference type="InterPro" id="IPR013151">
    <property type="entry name" value="Immunoglobulin_dom"/>
</dbReference>
<accession>A0AAE1TVG0</accession>
<dbReference type="InterPro" id="IPR013162">
    <property type="entry name" value="CD80_C2-set"/>
</dbReference>
<name>A0AAE1TVG0_9EUCA</name>
<gene>
    <name evidence="4" type="ORF">Pmani_030874</name>
</gene>
<protein>
    <recommendedName>
        <fullName evidence="3">Ig-like domain-containing protein</fullName>
    </recommendedName>
</protein>
<dbReference type="SUPFAM" id="SSF48726">
    <property type="entry name" value="Immunoglobulin"/>
    <property type="match status" value="2"/>
</dbReference>
<feature type="domain" description="Ig-like" evidence="3">
    <location>
        <begin position="49"/>
        <end position="136"/>
    </location>
</feature>
<evidence type="ECO:0000259" key="3">
    <source>
        <dbReference type="PROSITE" id="PS50835"/>
    </source>
</evidence>
<comment type="caution">
    <text evidence="4">The sequence shown here is derived from an EMBL/GenBank/DDBJ whole genome shotgun (WGS) entry which is preliminary data.</text>
</comment>
<dbReference type="FunFam" id="2.60.40.10:FF:000437">
    <property type="entry name" value="Beat-IIIc, isoform A"/>
    <property type="match status" value="1"/>
</dbReference>
<proteinExistence type="predicted"/>
<keyword evidence="5" id="KW-1185">Reference proteome</keyword>
<keyword evidence="2" id="KW-0472">Membrane</keyword>
<dbReference type="Gene3D" id="2.60.40.10">
    <property type="entry name" value="Immunoglobulins"/>
    <property type="match status" value="2"/>
</dbReference>
<dbReference type="InterPro" id="IPR013783">
    <property type="entry name" value="Ig-like_fold"/>
</dbReference>
<sequence length="288" mass="32404">MRRSGRGRQGRKGYTTAEQQEIVRGLCRVVVTDGLRVRESDIPPYKLRGETAELRCDYELESSSIYSVKWFKDDEEFYRYLPKDTPPTHYYRMTGVTVDKQSTVPARVVLHKVGFNSSGQYRCEVSAEAPDFNTVNCRGSLMVVEPPADGPVITGGRTKYHVNDTVDLVCTSSPSRPPSRLSWLINGRQARPEFVTKERPYMGKDGLMTQISRLVFVTRPSHFHGGKLKIKCVADITGETLAKHSAFSHTFKQWERLFLASAGAQVLTPPASLLLLLLVLTLALPRLR</sequence>
<evidence type="ECO:0000256" key="1">
    <source>
        <dbReference type="ARBA" id="ARBA00023157"/>
    </source>
</evidence>
<dbReference type="InterPro" id="IPR007110">
    <property type="entry name" value="Ig-like_dom"/>
</dbReference>
<dbReference type="PANTHER" id="PTHR21261:SF14">
    <property type="entry name" value="BEATEN PATH IV, ISOFORM B"/>
    <property type="match status" value="1"/>
</dbReference>
<keyword evidence="2" id="KW-0812">Transmembrane</keyword>
<dbReference type="PROSITE" id="PS50835">
    <property type="entry name" value="IG_LIKE"/>
    <property type="match status" value="1"/>
</dbReference>
<dbReference type="PANTHER" id="PTHR21261">
    <property type="entry name" value="BEAT PROTEIN"/>
    <property type="match status" value="1"/>
</dbReference>
<evidence type="ECO:0000313" key="4">
    <source>
        <dbReference type="EMBL" id="KAK4296644.1"/>
    </source>
</evidence>
<dbReference type="InterPro" id="IPR036179">
    <property type="entry name" value="Ig-like_dom_sf"/>
</dbReference>
<evidence type="ECO:0000256" key="2">
    <source>
        <dbReference type="SAM" id="Phobius"/>
    </source>
</evidence>
<evidence type="ECO:0000313" key="5">
    <source>
        <dbReference type="Proteomes" id="UP001292094"/>
    </source>
</evidence>
<dbReference type="Proteomes" id="UP001292094">
    <property type="component" value="Unassembled WGS sequence"/>
</dbReference>
<feature type="transmembrane region" description="Helical" evidence="2">
    <location>
        <begin position="257"/>
        <end position="284"/>
    </location>
</feature>
<dbReference type="AlphaFoldDB" id="A0AAE1TVG0"/>